<dbReference type="InterPro" id="IPR002934">
    <property type="entry name" value="Polymerase_NTP_transf_dom"/>
</dbReference>
<proteinExistence type="predicted"/>
<dbReference type="EMBL" id="LCNT01000004">
    <property type="protein sequence ID" value="KKU61150.1"/>
    <property type="molecule type" value="Genomic_DNA"/>
</dbReference>
<organism evidence="2 3">
    <name type="scientific">Candidatus Beckwithbacteria bacterium GW2011_GWB1_47_15</name>
    <dbReference type="NCBI Taxonomy" id="1618371"/>
    <lineage>
        <taxon>Bacteria</taxon>
        <taxon>Candidatus Beckwithiibacteriota</taxon>
    </lineage>
</organism>
<dbReference type="SUPFAM" id="SSF81301">
    <property type="entry name" value="Nucleotidyltransferase"/>
    <property type="match status" value="1"/>
</dbReference>
<sequence length="213" mass="24180">MWYNSRRCFNLILTMSMFSPRGIRLWRASFEQQRATILSQLKSYPSYASISQQSEARLSNITQSLQQALGEHKLSIVVVGSFALGVATPHSDIDGVAFFTKSEWAQDPKALVLETLNHLGIKNNLRVFCPELIKAEPLENMDNATAINFLITGLYVTGEFNPMQIAQLIRRHRYLEPKIEGSLIRGLNYMEKSDPGKYIDRLDGHTTSSIERQ</sequence>
<name>A0A0G1UTW8_9BACT</name>
<dbReference type="Gene3D" id="3.30.460.10">
    <property type="entry name" value="Beta Polymerase, domain 2"/>
    <property type="match status" value="1"/>
</dbReference>
<dbReference type="AlphaFoldDB" id="A0A0G1UTW8"/>
<dbReference type="InterPro" id="IPR043519">
    <property type="entry name" value="NT_sf"/>
</dbReference>
<reference evidence="2 3" key="1">
    <citation type="journal article" date="2015" name="Nature">
        <title>rRNA introns, odd ribosomes, and small enigmatic genomes across a large radiation of phyla.</title>
        <authorList>
            <person name="Brown C.T."/>
            <person name="Hug L.A."/>
            <person name="Thomas B.C."/>
            <person name="Sharon I."/>
            <person name="Castelle C.J."/>
            <person name="Singh A."/>
            <person name="Wilkins M.J."/>
            <person name="Williams K.H."/>
            <person name="Banfield J.F."/>
        </authorList>
    </citation>
    <scope>NUCLEOTIDE SEQUENCE [LARGE SCALE GENOMIC DNA]</scope>
</reference>
<dbReference type="GO" id="GO:0016779">
    <property type="term" value="F:nucleotidyltransferase activity"/>
    <property type="evidence" value="ECO:0007669"/>
    <property type="project" value="InterPro"/>
</dbReference>
<dbReference type="Proteomes" id="UP000033860">
    <property type="component" value="Unassembled WGS sequence"/>
</dbReference>
<protein>
    <recommendedName>
        <fullName evidence="1">Polymerase nucleotidyl transferase domain-containing protein</fullName>
    </recommendedName>
</protein>
<dbReference type="Pfam" id="PF01909">
    <property type="entry name" value="NTP_transf_2"/>
    <property type="match status" value="1"/>
</dbReference>
<evidence type="ECO:0000259" key="1">
    <source>
        <dbReference type="Pfam" id="PF01909"/>
    </source>
</evidence>
<evidence type="ECO:0000313" key="2">
    <source>
        <dbReference type="EMBL" id="KKU61150.1"/>
    </source>
</evidence>
<gene>
    <name evidence="2" type="ORF">UX85_C0004G0072</name>
</gene>
<feature type="domain" description="Polymerase nucleotidyl transferase" evidence="1">
    <location>
        <begin position="60"/>
        <end position="103"/>
    </location>
</feature>
<accession>A0A0G1UTW8</accession>
<comment type="caution">
    <text evidence="2">The sequence shown here is derived from an EMBL/GenBank/DDBJ whole genome shotgun (WGS) entry which is preliminary data.</text>
</comment>
<evidence type="ECO:0000313" key="3">
    <source>
        <dbReference type="Proteomes" id="UP000033860"/>
    </source>
</evidence>
<dbReference type="CDD" id="cd05403">
    <property type="entry name" value="NT_KNTase_like"/>
    <property type="match status" value="1"/>
</dbReference>